<evidence type="ECO:0000313" key="3">
    <source>
        <dbReference type="Proteomes" id="UP000674179"/>
    </source>
</evidence>
<feature type="region of interest" description="Disordered" evidence="1">
    <location>
        <begin position="148"/>
        <end position="169"/>
    </location>
</feature>
<feature type="region of interest" description="Disordered" evidence="1">
    <location>
        <begin position="88"/>
        <end position="132"/>
    </location>
</feature>
<evidence type="ECO:0000313" key="2">
    <source>
        <dbReference type="EMBL" id="KAG5467381.1"/>
    </source>
</evidence>
<dbReference type="EMBL" id="JAFHKP010000035">
    <property type="protein sequence ID" value="KAG5467381.1"/>
    <property type="molecule type" value="Genomic_DNA"/>
</dbReference>
<dbReference type="RefSeq" id="XP_067688903.1">
    <property type="nucleotide sequence ID" value="XM_067832800.1"/>
</dbReference>
<evidence type="ECO:0000256" key="1">
    <source>
        <dbReference type="SAM" id="MobiDB-lite"/>
    </source>
</evidence>
<accession>A0A836GYB8</accession>
<feature type="region of interest" description="Disordered" evidence="1">
    <location>
        <begin position="34"/>
        <end position="76"/>
    </location>
</feature>
<dbReference type="Proteomes" id="UP000674179">
    <property type="component" value="Chromosome 35"/>
</dbReference>
<name>A0A836GYB8_LEIEN</name>
<dbReference type="OrthoDB" id="273907at2759"/>
<dbReference type="KEGG" id="lenr:94168310"/>
<reference evidence="2 3" key="1">
    <citation type="submission" date="2021-02" db="EMBL/GenBank/DDBJ databases">
        <title>Leishmania (Mundinia) enrietti genome sequencing and assembly.</title>
        <authorList>
            <person name="Almutairi H."/>
            <person name="Gatherer D."/>
        </authorList>
    </citation>
    <scope>NUCLEOTIDE SEQUENCE [LARGE SCALE GENOMIC DNA]</scope>
    <source>
        <strain evidence="2">CUR178</strain>
    </source>
</reference>
<proteinExistence type="predicted"/>
<gene>
    <name evidence="2" type="ORF">CUR178_01024</name>
</gene>
<dbReference type="GeneID" id="94168310"/>
<dbReference type="SUPFAM" id="SSF54236">
    <property type="entry name" value="Ubiquitin-like"/>
    <property type="match status" value="1"/>
</dbReference>
<dbReference type="InterPro" id="IPR029071">
    <property type="entry name" value="Ubiquitin-like_domsf"/>
</dbReference>
<evidence type="ECO:0008006" key="4">
    <source>
        <dbReference type="Google" id="ProtNLM"/>
    </source>
</evidence>
<keyword evidence="3" id="KW-1185">Reference proteome</keyword>
<feature type="compositionally biased region" description="Low complexity" evidence="1">
    <location>
        <begin position="46"/>
        <end position="69"/>
    </location>
</feature>
<protein>
    <recommendedName>
        <fullName evidence="4">Ubiquitin-like domain-containing protein</fullName>
    </recommendedName>
</protein>
<comment type="caution">
    <text evidence="2">The sequence shown here is derived from an EMBL/GenBank/DDBJ whole genome shotgun (WGS) entry which is preliminary data.</text>
</comment>
<organism evidence="2 3">
    <name type="scientific">Leishmania enriettii</name>
    <dbReference type="NCBI Taxonomy" id="5663"/>
    <lineage>
        <taxon>Eukaryota</taxon>
        <taxon>Discoba</taxon>
        <taxon>Euglenozoa</taxon>
        <taxon>Kinetoplastea</taxon>
        <taxon>Metakinetoplastina</taxon>
        <taxon>Trypanosomatida</taxon>
        <taxon>Trypanosomatidae</taxon>
        <taxon>Leishmaniinae</taxon>
        <taxon>Leishmania</taxon>
    </lineage>
</organism>
<dbReference type="AlphaFoldDB" id="A0A836GYB8"/>
<sequence>MKLQPRERRQRSDYIVDNAAALHLGRLYLGWGRSKAHSRTKRATLSTESKSKATPAKAAKKATLSSPRTPVEKVPTKPAAPAAVVVKCTPGNPRKTPLPAAPVTGTAAKSRGGGNAAAKSQKLTARKNRSPMVKLTSSKVVVAAAAAAGSASAEGPPKPLPRAPRKTPAVPTTKIVVQRRRRANRNTPPVIPSPIPTPELSLREAEEAVDSGKVTVLVRTVNGTSFSLACSCESTLYNLKRRILETITPGTAAASPGSMARLPMLVMNGCALGPEAATLAALRFSTNSTVYCFPESN</sequence>